<gene>
    <name evidence="3" type="ORF">POL58_01430</name>
</gene>
<evidence type="ECO:0000313" key="4">
    <source>
        <dbReference type="Proteomes" id="UP001217838"/>
    </source>
</evidence>
<feature type="signal peptide" evidence="2">
    <location>
        <begin position="1"/>
        <end position="44"/>
    </location>
</feature>
<sequence>MVYTMFPCPLPVLLATSPIPRGLALTTAVSLTLLACGPPSVATAGESGSSGGGGNSSGTATGTVPLAQSPGLADFLSAQLTGPPDWSSARP</sequence>
<accession>A0ABT5AX05</accession>
<dbReference type="RefSeq" id="WP_271993907.1">
    <property type="nucleotide sequence ID" value="NZ_JAQNDN010000001.1"/>
</dbReference>
<evidence type="ECO:0000256" key="1">
    <source>
        <dbReference type="SAM" id="MobiDB-lite"/>
    </source>
</evidence>
<reference evidence="3 4" key="1">
    <citation type="submission" date="2022-11" db="EMBL/GenBank/DDBJ databases">
        <title>Minimal conservation of predation-associated metabolite biosynthetic gene clusters underscores biosynthetic potential of Myxococcota including descriptions for ten novel species: Archangium lansinium sp. nov., Myxococcus landrumus sp. nov., Nannocystis bai.</title>
        <authorList>
            <person name="Ahearne A."/>
            <person name="Stevens C."/>
            <person name="Dowd S."/>
        </authorList>
    </citation>
    <scope>NUCLEOTIDE SEQUENCE [LARGE SCALE GENOMIC DNA]</scope>
    <source>
        <strain evidence="3 4">NCELM</strain>
    </source>
</reference>
<dbReference type="Proteomes" id="UP001217838">
    <property type="component" value="Unassembled WGS sequence"/>
</dbReference>
<name>A0ABT5AX05_9BACT</name>
<comment type="caution">
    <text evidence="3">The sequence shown here is derived from an EMBL/GenBank/DDBJ whole genome shotgun (WGS) entry which is preliminary data.</text>
</comment>
<evidence type="ECO:0000313" key="3">
    <source>
        <dbReference type="EMBL" id="MDC0666373.1"/>
    </source>
</evidence>
<keyword evidence="2" id="KW-0732">Signal</keyword>
<protein>
    <submittedName>
        <fullName evidence="3">Uncharacterized protein</fullName>
    </submittedName>
</protein>
<keyword evidence="4" id="KW-1185">Reference proteome</keyword>
<feature type="region of interest" description="Disordered" evidence="1">
    <location>
        <begin position="41"/>
        <end position="68"/>
    </location>
</feature>
<evidence type="ECO:0000256" key="2">
    <source>
        <dbReference type="SAM" id="SignalP"/>
    </source>
</evidence>
<organism evidence="3 4">
    <name type="scientific">Nannocystis radixulma</name>
    <dbReference type="NCBI Taxonomy" id="2995305"/>
    <lineage>
        <taxon>Bacteria</taxon>
        <taxon>Pseudomonadati</taxon>
        <taxon>Myxococcota</taxon>
        <taxon>Polyangia</taxon>
        <taxon>Nannocystales</taxon>
        <taxon>Nannocystaceae</taxon>
        <taxon>Nannocystis</taxon>
    </lineage>
</organism>
<feature type="chain" id="PRO_5046586522" evidence="2">
    <location>
        <begin position="45"/>
        <end position="91"/>
    </location>
</feature>
<proteinExistence type="predicted"/>
<dbReference type="EMBL" id="JAQNDN010000001">
    <property type="protein sequence ID" value="MDC0666373.1"/>
    <property type="molecule type" value="Genomic_DNA"/>
</dbReference>